<comment type="caution">
    <text evidence="2">The sequence shown here is derived from an EMBL/GenBank/DDBJ whole genome shotgun (WGS) entry which is preliminary data.</text>
</comment>
<feature type="compositionally biased region" description="Polar residues" evidence="1">
    <location>
        <begin position="113"/>
        <end position="131"/>
    </location>
</feature>
<dbReference type="EMBL" id="CAJPWZ010001648">
    <property type="protein sequence ID" value="CAG2219987.1"/>
    <property type="molecule type" value="Genomic_DNA"/>
</dbReference>
<name>A0A8S3SPK3_MYTED</name>
<evidence type="ECO:0000313" key="2">
    <source>
        <dbReference type="EMBL" id="CAG2219987.1"/>
    </source>
</evidence>
<evidence type="ECO:0000256" key="1">
    <source>
        <dbReference type="SAM" id="MobiDB-lite"/>
    </source>
</evidence>
<proteinExistence type="predicted"/>
<dbReference type="OrthoDB" id="10409210at2759"/>
<dbReference type="AlphaFoldDB" id="A0A8S3SPK3"/>
<keyword evidence="3" id="KW-1185">Reference proteome</keyword>
<accession>A0A8S3SPK3</accession>
<evidence type="ECO:0000313" key="3">
    <source>
        <dbReference type="Proteomes" id="UP000683360"/>
    </source>
</evidence>
<reference evidence="2" key="1">
    <citation type="submission" date="2021-03" db="EMBL/GenBank/DDBJ databases">
        <authorList>
            <person name="Bekaert M."/>
        </authorList>
    </citation>
    <scope>NUCLEOTIDE SEQUENCE</scope>
</reference>
<dbReference type="Proteomes" id="UP000683360">
    <property type="component" value="Unassembled WGS sequence"/>
</dbReference>
<gene>
    <name evidence="2" type="ORF">MEDL_33505</name>
</gene>
<feature type="region of interest" description="Disordered" evidence="1">
    <location>
        <begin position="226"/>
        <end position="247"/>
    </location>
</feature>
<sequence length="247" mass="27776">MDFTVMVLFGYLNFLQRYRCLSGDGKCSTQLSFAKARNHLYNLHLCFELFSNTKSIILLRHNIQQQCVSKFKIGNSRNETKELNELNTANPVGIYDYADESNVVDLDLEANQTGNNKETNKYSNDSSGDVNNDQEHDDEQNLTLSDGYLKAHSSADSSCERQRETVIEEGAAFSKYNNIDDKIVPTNSDEHETFQGKEENELTLKYISMPKPYACSADVHRSFSENDTAITSTNGDKDTNASTDVSA</sequence>
<feature type="region of interest" description="Disordered" evidence="1">
    <location>
        <begin position="113"/>
        <end position="138"/>
    </location>
</feature>
<organism evidence="2 3">
    <name type="scientific">Mytilus edulis</name>
    <name type="common">Blue mussel</name>
    <dbReference type="NCBI Taxonomy" id="6550"/>
    <lineage>
        <taxon>Eukaryota</taxon>
        <taxon>Metazoa</taxon>
        <taxon>Spiralia</taxon>
        <taxon>Lophotrochozoa</taxon>
        <taxon>Mollusca</taxon>
        <taxon>Bivalvia</taxon>
        <taxon>Autobranchia</taxon>
        <taxon>Pteriomorphia</taxon>
        <taxon>Mytilida</taxon>
        <taxon>Mytiloidea</taxon>
        <taxon>Mytilidae</taxon>
        <taxon>Mytilinae</taxon>
        <taxon>Mytilus</taxon>
    </lineage>
</organism>
<protein>
    <submittedName>
        <fullName evidence="2">Uncharacterized protein</fullName>
    </submittedName>
</protein>